<accession>A0A0A8ZA73</accession>
<name>A0A0A8ZA73_ARUDO</name>
<reference evidence="1" key="1">
    <citation type="submission" date="2014-09" db="EMBL/GenBank/DDBJ databases">
        <authorList>
            <person name="Magalhaes I.L.F."/>
            <person name="Oliveira U."/>
            <person name="Santos F.R."/>
            <person name="Vidigal T.H.D.A."/>
            <person name="Brescovit A.D."/>
            <person name="Santos A.J."/>
        </authorList>
    </citation>
    <scope>NUCLEOTIDE SEQUENCE</scope>
    <source>
        <tissue evidence="1">Shoot tissue taken approximately 20 cm above the soil surface</tissue>
    </source>
</reference>
<dbReference type="EMBL" id="GBRH01261571">
    <property type="protein sequence ID" value="JAD36324.1"/>
    <property type="molecule type" value="Transcribed_RNA"/>
</dbReference>
<evidence type="ECO:0000313" key="1">
    <source>
        <dbReference type="EMBL" id="JAD36324.1"/>
    </source>
</evidence>
<reference evidence="1" key="2">
    <citation type="journal article" date="2015" name="Data Brief">
        <title>Shoot transcriptome of the giant reed, Arundo donax.</title>
        <authorList>
            <person name="Barrero R.A."/>
            <person name="Guerrero F.D."/>
            <person name="Moolhuijzen P."/>
            <person name="Goolsby J.A."/>
            <person name="Tidwell J."/>
            <person name="Bellgard S.E."/>
            <person name="Bellgard M.I."/>
        </authorList>
    </citation>
    <scope>NUCLEOTIDE SEQUENCE</scope>
    <source>
        <tissue evidence="1">Shoot tissue taken approximately 20 cm above the soil surface</tissue>
    </source>
</reference>
<organism evidence="1">
    <name type="scientific">Arundo donax</name>
    <name type="common">Giant reed</name>
    <name type="synonym">Donax arundinaceus</name>
    <dbReference type="NCBI Taxonomy" id="35708"/>
    <lineage>
        <taxon>Eukaryota</taxon>
        <taxon>Viridiplantae</taxon>
        <taxon>Streptophyta</taxon>
        <taxon>Embryophyta</taxon>
        <taxon>Tracheophyta</taxon>
        <taxon>Spermatophyta</taxon>
        <taxon>Magnoliopsida</taxon>
        <taxon>Liliopsida</taxon>
        <taxon>Poales</taxon>
        <taxon>Poaceae</taxon>
        <taxon>PACMAD clade</taxon>
        <taxon>Arundinoideae</taxon>
        <taxon>Arundineae</taxon>
        <taxon>Arundo</taxon>
    </lineage>
</organism>
<proteinExistence type="predicted"/>
<dbReference type="AlphaFoldDB" id="A0A0A8ZA73"/>
<sequence>MEANEKLLKRDYLLIDCKLYSVKVTF</sequence>
<protein>
    <submittedName>
        <fullName evidence="1">Uncharacterized protein</fullName>
    </submittedName>
</protein>